<gene>
    <name evidence="11" type="ORF">Air01nite_39220</name>
</gene>
<comment type="similarity">
    <text evidence="2 10">Belongs to the glycosyl hydrolase 1 family.</text>
</comment>
<dbReference type="InterPro" id="IPR033132">
    <property type="entry name" value="GH_1_N_CS"/>
</dbReference>
<comment type="caution">
    <text evidence="11">The sequence shown here is derived from an EMBL/GenBank/DDBJ whole genome shotgun (WGS) entry which is preliminary data.</text>
</comment>
<reference evidence="11 12" key="1">
    <citation type="submission" date="2021-01" db="EMBL/GenBank/DDBJ databases">
        <title>Whole genome shotgun sequence of Asanoa iriomotensis NBRC 100142.</title>
        <authorList>
            <person name="Komaki H."/>
            <person name="Tamura T."/>
        </authorList>
    </citation>
    <scope>NUCLEOTIDE SEQUENCE [LARGE SCALE GENOMIC DNA]</scope>
    <source>
        <strain evidence="11 12">NBRC 100142</strain>
    </source>
</reference>
<dbReference type="Pfam" id="PF00232">
    <property type="entry name" value="Glyco_hydro_1"/>
    <property type="match status" value="1"/>
</dbReference>
<accession>A0ABQ4C4X2</accession>
<dbReference type="InterPro" id="IPR017736">
    <property type="entry name" value="Glyco_hydro_1_beta-glucosidase"/>
</dbReference>
<keyword evidence="12" id="KW-1185">Reference proteome</keyword>
<dbReference type="EMBL" id="BONC01000026">
    <property type="protein sequence ID" value="GIF57827.1"/>
    <property type="molecule type" value="Genomic_DNA"/>
</dbReference>
<dbReference type="Gene3D" id="3.20.20.80">
    <property type="entry name" value="Glycosidases"/>
    <property type="match status" value="1"/>
</dbReference>
<sequence>MTTTFPPGFLWGAATAAYQIEGAAAEDGRTPSIWDTFSHTPGRTVGGDTGDVACDHYHRWRDDVKLMSAMGLRSYRFSLSWPRIQPGGSGPASQRGLDFYRALVDELLDNGIEPWVTLYHWDLPQELEDAGGWPARDTARRFADYATLAHDALGDRVRLWTTFNEPWCSAFLGYGSGVHAPGRSDPGDAVRAAHHLLLGHGLAAQAVGPIGITLNLYAISPASSAEVDLDAARRIDGMANRIFLDPLLRGAYPADVVADLAPVSDMSHVRDGDLELISTPLPMLGVNYYSRHVVAGPVPGVTPSPCWRKQTSWPGSEDVRFVTRGFPVTDMNWEIDAPGLVETLTRLAAEYPAVPLYVTENGAAFVDQVVDGEVADPQRVAYFDAHLRACHEAITAGVPLRGYFAWSLMDNFEWAWGYTKRFGLIHVDYATQLRTPKTSARWYAEVIRRNGLAAE</sequence>
<evidence type="ECO:0000313" key="12">
    <source>
        <dbReference type="Proteomes" id="UP000624325"/>
    </source>
</evidence>
<dbReference type="PROSITE" id="PS00572">
    <property type="entry name" value="GLYCOSYL_HYDROL_F1_1"/>
    <property type="match status" value="1"/>
</dbReference>
<protein>
    <recommendedName>
        <fullName evidence="3 10">Beta-glucosidase</fullName>
        <ecNumber evidence="3 10">3.2.1.21</ecNumber>
    </recommendedName>
</protein>
<evidence type="ECO:0000256" key="3">
    <source>
        <dbReference type="ARBA" id="ARBA00012744"/>
    </source>
</evidence>
<evidence type="ECO:0000256" key="1">
    <source>
        <dbReference type="ARBA" id="ARBA00000448"/>
    </source>
</evidence>
<evidence type="ECO:0000256" key="4">
    <source>
        <dbReference type="ARBA" id="ARBA00022801"/>
    </source>
</evidence>
<dbReference type="RefSeq" id="WP_203704129.1">
    <property type="nucleotide sequence ID" value="NZ_BAAALU010000009.1"/>
</dbReference>
<evidence type="ECO:0000256" key="2">
    <source>
        <dbReference type="ARBA" id="ARBA00010838"/>
    </source>
</evidence>
<dbReference type="PROSITE" id="PS00653">
    <property type="entry name" value="GLYCOSYL_HYDROL_F1_2"/>
    <property type="match status" value="1"/>
</dbReference>
<evidence type="ECO:0000256" key="10">
    <source>
        <dbReference type="RuleBase" id="RU361175"/>
    </source>
</evidence>
<organism evidence="11 12">
    <name type="scientific">Asanoa iriomotensis</name>
    <dbReference type="NCBI Taxonomy" id="234613"/>
    <lineage>
        <taxon>Bacteria</taxon>
        <taxon>Bacillati</taxon>
        <taxon>Actinomycetota</taxon>
        <taxon>Actinomycetes</taxon>
        <taxon>Micromonosporales</taxon>
        <taxon>Micromonosporaceae</taxon>
        <taxon>Asanoa</taxon>
    </lineage>
</organism>
<keyword evidence="6" id="KW-0119">Carbohydrate metabolism</keyword>
<name>A0ABQ4C4X2_9ACTN</name>
<comment type="catalytic activity">
    <reaction evidence="1 10">
        <text>Hydrolysis of terminal, non-reducing beta-D-glucosyl residues with release of beta-D-glucose.</text>
        <dbReference type="EC" id="3.2.1.21"/>
    </reaction>
</comment>
<feature type="active site" description="Nucleophile" evidence="9">
    <location>
        <position position="360"/>
    </location>
</feature>
<dbReference type="Proteomes" id="UP000624325">
    <property type="component" value="Unassembled WGS sequence"/>
</dbReference>
<keyword evidence="5" id="KW-0136">Cellulose degradation</keyword>
<evidence type="ECO:0000256" key="6">
    <source>
        <dbReference type="ARBA" id="ARBA00023277"/>
    </source>
</evidence>
<evidence type="ECO:0000256" key="8">
    <source>
        <dbReference type="ARBA" id="ARBA00023326"/>
    </source>
</evidence>
<dbReference type="InterPro" id="IPR018120">
    <property type="entry name" value="Glyco_hydro_1_AS"/>
</dbReference>
<dbReference type="InterPro" id="IPR001360">
    <property type="entry name" value="Glyco_hydro_1"/>
</dbReference>
<dbReference type="EC" id="3.2.1.21" evidence="3 10"/>
<evidence type="ECO:0000256" key="7">
    <source>
        <dbReference type="ARBA" id="ARBA00023295"/>
    </source>
</evidence>
<evidence type="ECO:0000256" key="9">
    <source>
        <dbReference type="PROSITE-ProRule" id="PRU10055"/>
    </source>
</evidence>
<dbReference type="InterPro" id="IPR017853">
    <property type="entry name" value="GH"/>
</dbReference>
<dbReference type="PANTHER" id="PTHR10353:SF36">
    <property type="entry name" value="LP05116P"/>
    <property type="match status" value="1"/>
</dbReference>
<dbReference type="SUPFAM" id="SSF51445">
    <property type="entry name" value="(Trans)glycosidases"/>
    <property type="match status" value="1"/>
</dbReference>
<keyword evidence="8" id="KW-0624">Polysaccharide degradation</keyword>
<dbReference type="PANTHER" id="PTHR10353">
    <property type="entry name" value="GLYCOSYL HYDROLASE"/>
    <property type="match status" value="1"/>
</dbReference>
<dbReference type="PRINTS" id="PR00131">
    <property type="entry name" value="GLHYDRLASE1"/>
</dbReference>
<keyword evidence="4 10" id="KW-0378">Hydrolase</keyword>
<evidence type="ECO:0000313" key="11">
    <source>
        <dbReference type="EMBL" id="GIF57827.1"/>
    </source>
</evidence>
<proteinExistence type="inferred from homology"/>
<dbReference type="NCBIfam" id="TIGR03356">
    <property type="entry name" value="BGL"/>
    <property type="match status" value="1"/>
</dbReference>
<evidence type="ECO:0000256" key="5">
    <source>
        <dbReference type="ARBA" id="ARBA00023001"/>
    </source>
</evidence>
<keyword evidence="7 10" id="KW-0326">Glycosidase</keyword>